<dbReference type="GO" id="GO:0120545">
    <property type="term" value="F:nucleic acid conformation isomerase activity"/>
    <property type="evidence" value="ECO:0007669"/>
    <property type="project" value="UniProtKB-ARBA"/>
</dbReference>
<dbReference type="HOGENOM" id="CLU_414273_0_0_2"/>
<dbReference type="KEGG" id="mok:Metok_0116"/>
<dbReference type="PROSITE" id="PS51192">
    <property type="entry name" value="HELICASE_ATP_BIND_1"/>
    <property type="match status" value="1"/>
</dbReference>
<dbReference type="GeneID" id="10772232"/>
<accession>F8AMY9</accession>
<dbReference type="AlphaFoldDB" id="F8AMY9"/>
<dbReference type="InterPro" id="IPR014001">
    <property type="entry name" value="Helicase_ATP-bd"/>
</dbReference>
<dbReference type="eggNOG" id="arCOG03483">
    <property type="taxonomic scope" value="Archaea"/>
</dbReference>
<dbReference type="NCBIfam" id="TIGR03158">
    <property type="entry name" value="cas3_cyano"/>
    <property type="match status" value="1"/>
</dbReference>
<dbReference type="InterPro" id="IPR027417">
    <property type="entry name" value="P-loop_NTPase"/>
</dbReference>
<dbReference type="PANTHER" id="PTHR24031">
    <property type="entry name" value="RNA HELICASE"/>
    <property type="match status" value="1"/>
</dbReference>
<dbReference type="Pfam" id="PF00271">
    <property type="entry name" value="Helicase_C"/>
    <property type="match status" value="1"/>
</dbReference>
<dbReference type="STRING" id="647113.Metok_0116"/>
<gene>
    <name evidence="5" type="ordered locus">Metok_0116</name>
</gene>
<dbReference type="Proteomes" id="UP000009296">
    <property type="component" value="Chromosome"/>
</dbReference>
<proteinExistence type="predicted"/>
<dbReference type="GO" id="GO:0003676">
    <property type="term" value="F:nucleic acid binding"/>
    <property type="evidence" value="ECO:0007669"/>
    <property type="project" value="InterPro"/>
</dbReference>
<keyword evidence="6" id="KW-1185">Reference proteome</keyword>
<feature type="domain" description="Helicase ATP-binding" evidence="4">
    <location>
        <begin position="36"/>
        <end position="224"/>
    </location>
</feature>
<dbReference type="Pfam" id="PF00270">
    <property type="entry name" value="DEAD"/>
    <property type="match status" value="1"/>
</dbReference>
<evidence type="ECO:0000256" key="2">
    <source>
        <dbReference type="ARBA" id="ARBA00022801"/>
    </source>
</evidence>
<dbReference type="GO" id="GO:0016787">
    <property type="term" value="F:hydrolase activity"/>
    <property type="evidence" value="ECO:0007669"/>
    <property type="project" value="UniProtKB-KW"/>
</dbReference>
<protein>
    <submittedName>
        <fullName evidence="5">CRISPR-associated helicase, Cyano-type</fullName>
    </submittedName>
</protein>
<dbReference type="RefSeq" id="WP_013866298.1">
    <property type="nucleotide sequence ID" value="NC_015636.1"/>
</dbReference>
<evidence type="ECO:0000256" key="3">
    <source>
        <dbReference type="ARBA" id="ARBA00022840"/>
    </source>
</evidence>
<name>F8AMY9_METOI</name>
<reference evidence="5" key="1">
    <citation type="submission" date="2011-05" db="EMBL/GenBank/DDBJ databases">
        <title>Complete sequence of chromosome of Methanothermococcus okinawensis IH1.</title>
        <authorList>
            <consortium name="US DOE Joint Genome Institute"/>
            <person name="Lucas S."/>
            <person name="Han J."/>
            <person name="Lapidus A."/>
            <person name="Cheng J.-F."/>
            <person name="Goodwin L."/>
            <person name="Pitluck S."/>
            <person name="Peters L."/>
            <person name="Mikhailova N."/>
            <person name="Held B."/>
            <person name="Han C."/>
            <person name="Tapia R."/>
            <person name="Land M."/>
            <person name="Hauser L."/>
            <person name="Kyrpides N."/>
            <person name="Ivanova N."/>
            <person name="Pagani I."/>
            <person name="Sieprawska-Lupa M."/>
            <person name="Takai K."/>
            <person name="Miyazaki J."/>
            <person name="Whitman W."/>
            <person name="Woyke T."/>
        </authorList>
    </citation>
    <scope>NUCLEOTIDE SEQUENCE [LARGE SCALE GENOMIC DNA]</scope>
    <source>
        <strain evidence="5">IH1</strain>
    </source>
</reference>
<keyword evidence="2" id="KW-0378">Hydrolase</keyword>
<sequence length="663" mass="78871">MEHLNIRISKKSLPLGNKTIDRYNINLHKFQEIFYSDIAELNNVNFIVAPTGAGKTFSFSFPISYAEDNNFFTKPRGLIVVPTNALVKDIEKTFKNLGIKTAILTGNSLIKKGRKRGEELIETTKDNEIIITNPDIINYLLHSGYHRFGHVKNFSDWIEFFNKFDYIIFDEYHLYDEEQLGTILILFLSLWNYFKKIKWFFVSATPEENLIELFKEHSIIPNIVTQPLDNNSDGRIIQGEMNIEFIKISKNIERSLFGYLVTNKRLNYNVKTEIMSSLSKNEKVLIIFNSLRDAMNFKYILKKELKEENVKVWIDTGLQTKEKRDNNNYNQINAADIIITTSKSEVGVNYPVSLCYMDSGMYFRNFMQRIGRVGRGKEKCKIYCTITPRVYNNLTKNIDNVKKYYKINYYDFVDLMKNVFEDREFKKDKIPKFCGAILWSIINSMEEYLYKPSYNRRKILNDLTNKFQYYWVFYYLNKKMKAIKDDIDEDIVDKDVGDNLLKWWKTIKNSFKRFRNDSIIWKVIYDSKKETEYDLMWLLNNAFVKIDKETKTIFIEDFRDKRKNVVVGIDTYSLLEDAMGVTTIGGKNKSEWFKFIYSDYIGDIFMEKFEIWKIHARKYFNDRKFFENLTKNIEMLSPIYSKKRIEIYDLKVNLTEIFDDDIL</sequence>
<dbReference type="GO" id="GO:0140097">
    <property type="term" value="F:catalytic activity, acting on DNA"/>
    <property type="evidence" value="ECO:0007669"/>
    <property type="project" value="UniProtKB-ARBA"/>
</dbReference>
<organism evidence="5 6">
    <name type="scientific">Methanothermococcus okinawensis (strain DSM 14208 / JCM 11175 / IH1)</name>
    <dbReference type="NCBI Taxonomy" id="647113"/>
    <lineage>
        <taxon>Archaea</taxon>
        <taxon>Methanobacteriati</taxon>
        <taxon>Methanobacteriota</taxon>
        <taxon>Methanomada group</taxon>
        <taxon>Methanococci</taxon>
        <taxon>Methanococcales</taxon>
        <taxon>Methanococcaceae</taxon>
        <taxon>Methanothermococcus</taxon>
    </lineage>
</organism>
<evidence type="ECO:0000313" key="5">
    <source>
        <dbReference type="EMBL" id="AEH06112.1"/>
    </source>
</evidence>
<dbReference type="SMART" id="SM00487">
    <property type="entry name" value="DEXDc"/>
    <property type="match status" value="1"/>
</dbReference>
<dbReference type="EMBL" id="CP002792">
    <property type="protein sequence ID" value="AEH06112.1"/>
    <property type="molecule type" value="Genomic_DNA"/>
</dbReference>
<dbReference type="InterPro" id="IPR011545">
    <property type="entry name" value="DEAD/DEAH_box_helicase_dom"/>
</dbReference>
<dbReference type="InterPro" id="IPR001650">
    <property type="entry name" value="Helicase_C-like"/>
</dbReference>
<keyword evidence="3" id="KW-0067">ATP-binding</keyword>
<dbReference type="OrthoDB" id="36796at2157"/>
<evidence type="ECO:0000256" key="1">
    <source>
        <dbReference type="ARBA" id="ARBA00022741"/>
    </source>
</evidence>
<keyword evidence="1" id="KW-0547">Nucleotide-binding</keyword>
<dbReference type="InterPro" id="IPR017575">
    <property type="entry name" value="CRISPR-assoc_helicase_Cas3"/>
</dbReference>
<dbReference type="SUPFAM" id="SSF52540">
    <property type="entry name" value="P-loop containing nucleoside triphosphate hydrolases"/>
    <property type="match status" value="1"/>
</dbReference>
<dbReference type="Gene3D" id="3.40.50.300">
    <property type="entry name" value="P-loop containing nucleotide triphosphate hydrolases"/>
    <property type="match status" value="2"/>
</dbReference>
<evidence type="ECO:0000259" key="4">
    <source>
        <dbReference type="PROSITE" id="PS51192"/>
    </source>
</evidence>
<dbReference type="GO" id="GO:0005524">
    <property type="term" value="F:ATP binding"/>
    <property type="evidence" value="ECO:0007669"/>
    <property type="project" value="UniProtKB-KW"/>
</dbReference>
<evidence type="ECO:0000313" key="6">
    <source>
        <dbReference type="Proteomes" id="UP000009296"/>
    </source>
</evidence>